<dbReference type="AlphaFoldDB" id="A0A520XE98"/>
<dbReference type="Pfam" id="PF05175">
    <property type="entry name" value="MTS"/>
    <property type="match status" value="1"/>
</dbReference>
<evidence type="ECO:0000256" key="2">
    <source>
        <dbReference type="ARBA" id="ARBA00022603"/>
    </source>
</evidence>
<dbReference type="GO" id="GO:0102559">
    <property type="term" value="F:peptide chain release factor N(5)-glutamine methyltransferase activity"/>
    <property type="evidence" value="ECO:0007669"/>
    <property type="project" value="UniProtKB-EC"/>
</dbReference>
<dbReference type="InterPro" id="IPR050320">
    <property type="entry name" value="N5-glutamine_MTase"/>
</dbReference>
<feature type="domain" description="Release factor glutamine methyltransferase N-terminal" evidence="7">
    <location>
        <begin position="5"/>
        <end position="74"/>
    </location>
</feature>
<accession>A0A520XE98</accession>
<comment type="caution">
    <text evidence="8">The sequence shown here is derived from an EMBL/GenBank/DDBJ whole genome shotgun (WGS) entry which is preliminary data.</text>
</comment>
<evidence type="ECO:0000256" key="5">
    <source>
        <dbReference type="ARBA" id="ARBA00048391"/>
    </source>
</evidence>
<dbReference type="InterPro" id="IPR004556">
    <property type="entry name" value="HemK-like"/>
</dbReference>
<sequence>MTIYELIKNGEYRLKKAGIQNPYNESLGLMQYALGLNLEKIIVSYEDNISEVKKQTFEKLIERRFKKEPFAYIVKNKEFYSLNFCVDETVLIPRPDTECLVDAAIEEIRRLYGIYKKKINVIDLGTGCGAVAISIAKNFDNVIIYAADNNLTSLKTAEKNIINNGVQKKVVPVFLDILKLNCGENLSLNTSVSVGDFDFYNLNNYDLIISNPPYITTEDLASLEDDIKFYEPVGALDGGKDGLLFYRKIFDAASIAREKIKTLILEIDYRKKKEIQSLFEERFDNINLKFKKIDFINDLNNKERAVKITYG</sequence>
<reference evidence="8 9" key="1">
    <citation type="submission" date="2019-01" db="EMBL/GenBank/DDBJ databases">
        <title>Insights into ecological role of a new deltaproteobacterial order Candidatus Sinidesulfobacterales (Sva0485) by metagenomics and metatranscriptomics.</title>
        <authorList>
            <person name="Tan S."/>
            <person name="Liu J."/>
            <person name="Fang Y."/>
            <person name="Hedlund B."/>
            <person name="Lian Z.-H."/>
            <person name="Huang L.-Y."/>
            <person name="Li J.-T."/>
            <person name="Huang L.-N."/>
            <person name="Li W.-J."/>
            <person name="Jiang H.-C."/>
            <person name="Dong H.-L."/>
            <person name="Shu W.-S."/>
        </authorList>
    </citation>
    <scope>NUCLEOTIDE SEQUENCE [LARGE SCALE GENOMIC DNA]</scope>
    <source>
        <strain evidence="8">AP4</strain>
    </source>
</reference>
<gene>
    <name evidence="8" type="primary">prmC</name>
    <name evidence="8" type="ORF">EVJ48_04835</name>
</gene>
<dbReference type="PROSITE" id="PS00092">
    <property type="entry name" value="N6_MTASE"/>
    <property type="match status" value="1"/>
</dbReference>
<evidence type="ECO:0000259" key="7">
    <source>
        <dbReference type="Pfam" id="PF17827"/>
    </source>
</evidence>
<keyword evidence="3 8" id="KW-0808">Transferase</keyword>
<evidence type="ECO:0000313" key="9">
    <source>
        <dbReference type="Proteomes" id="UP000322454"/>
    </source>
</evidence>
<dbReference type="GO" id="GO:0032259">
    <property type="term" value="P:methylation"/>
    <property type="evidence" value="ECO:0007669"/>
    <property type="project" value="UniProtKB-KW"/>
</dbReference>
<evidence type="ECO:0000313" key="8">
    <source>
        <dbReference type="EMBL" id="RZV39521.1"/>
    </source>
</evidence>
<dbReference type="InterPro" id="IPR040758">
    <property type="entry name" value="PrmC_N"/>
</dbReference>
<dbReference type="Gene3D" id="3.40.50.150">
    <property type="entry name" value="Vaccinia Virus protein VP39"/>
    <property type="match status" value="1"/>
</dbReference>
<evidence type="ECO:0000256" key="4">
    <source>
        <dbReference type="ARBA" id="ARBA00022691"/>
    </source>
</evidence>
<dbReference type="Gene3D" id="1.10.8.10">
    <property type="entry name" value="DNA helicase RuvA subunit, C-terminal domain"/>
    <property type="match status" value="1"/>
</dbReference>
<dbReference type="NCBIfam" id="TIGR00536">
    <property type="entry name" value="hemK_fam"/>
    <property type="match status" value="1"/>
</dbReference>
<dbReference type="PANTHER" id="PTHR18895">
    <property type="entry name" value="HEMK METHYLTRANSFERASE"/>
    <property type="match status" value="1"/>
</dbReference>
<comment type="catalytic activity">
    <reaction evidence="5">
        <text>L-glutaminyl-[peptide chain release factor] + S-adenosyl-L-methionine = N(5)-methyl-L-glutaminyl-[peptide chain release factor] + S-adenosyl-L-homocysteine + H(+)</text>
        <dbReference type="Rhea" id="RHEA:42896"/>
        <dbReference type="Rhea" id="RHEA-COMP:10271"/>
        <dbReference type="Rhea" id="RHEA-COMP:10272"/>
        <dbReference type="ChEBI" id="CHEBI:15378"/>
        <dbReference type="ChEBI" id="CHEBI:30011"/>
        <dbReference type="ChEBI" id="CHEBI:57856"/>
        <dbReference type="ChEBI" id="CHEBI:59789"/>
        <dbReference type="ChEBI" id="CHEBI:61891"/>
        <dbReference type="EC" id="2.1.1.297"/>
    </reaction>
</comment>
<feature type="domain" description="Methyltransferase small" evidence="6">
    <location>
        <begin position="118"/>
        <end position="214"/>
    </location>
</feature>
<dbReference type="EMBL" id="SHMQ01000010">
    <property type="protein sequence ID" value="RZV39521.1"/>
    <property type="molecule type" value="Genomic_DNA"/>
</dbReference>
<keyword evidence="2 8" id="KW-0489">Methyltransferase</keyword>
<name>A0A520XE98_9DELT</name>
<dbReference type="InterPro" id="IPR029063">
    <property type="entry name" value="SAM-dependent_MTases_sf"/>
</dbReference>
<proteinExistence type="predicted"/>
<dbReference type="InterPro" id="IPR002052">
    <property type="entry name" value="DNA_methylase_N6_adenine_CS"/>
</dbReference>
<dbReference type="CDD" id="cd02440">
    <property type="entry name" value="AdoMet_MTases"/>
    <property type="match status" value="1"/>
</dbReference>
<evidence type="ECO:0000259" key="6">
    <source>
        <dbReference type="Pfam" id="PF05175"/>
    </source>
</evidence>
<dbReference type="InterPro" id="IPR019874">
    <property type="entry name" value="RF_methyltr_PrmC"/>
</dbReference>
<dbReference type="Pfam" id="PF17827">
    <property type="entry name" value="PrmC_N"/>
    <property type="match status" value="1"/>
</dbReference>
<protein>
    <recommendedName>
        <fullName evidence="1">peptide chain release factor N(5)-glutamine methyltransferase</fullName>
        <ecNumber evidence="1">2.1.1.297</ecNumber>
    </recommendedName>
</protein>
<evidence type="ECO:0000256" key="3">
    <source>
        <dbReference type="ARBA" id="ARBA00022679"/>
    </source>
</evidence>
<dbReference type="NCBIfam" id="TIGR03534">
    <property type="entry name" value="RF_mod_PrmC"/>
    <property type="match status" value="1"/>
</dbReference>
<evidence type="ECO:0000256" key="1">
    <source>
        <dbReference type="ARBA" id="ARBA00012771"/>
    </source>
</evidence>
<dbReference type="GO" id="GO:0003676">
    <property type="term" value="F:nucleic acid binding"/>
    <property type="evidence" value="ECO:0007669"/>
    <property type="project" value="InterPro"/>
</dbReference>
<dbReference type="SUPFAM" id="SSF53335">
    <property type="entry name" value="S-adenosyl-L-methionine-dependent methyltransferases"/>
    <property type="match status" value="1"/>
</dbReference>
<dbReference type="PANTHER" id="PTHR18895:SF74">
    <property type="entry name" value="MTRF1L RELEASE FACTOR GLUTAMINE METHYLTRANSFERASE"/>
    <property type="match status" value="1"/>
</dbReference>
<keyword evidence="4" id="KW-0949">S-adenosyl-L-methionine</keyword>
<dbReference type="EC" id="2.1.1.297" evidence="1"/>
<dbReference type="InterPro" id="IPR007848">
    <property type="entry name" value="Small_mtfrase_dom"/>
</dbReference>
<dbReference type="Proteomes" id="UP000322454">
    <property type="component" value="Unassembled WGS sequence"/>
</dbReference>
<organism evidence="8 9">
    <name type="scientific">Candidatus Acidulodesulfobacterium acidiphilum</name>
    <dbReference type="NCBI Taxonomy" id="2597224"/>
    <lineage>
        <taxon>Bacteria</taxon>
        <taxon>Deltaproteobacteria</taxon>
        <taxon>Candidatus Acidulodesulfobacterales</taxon>
        <taxon>Candidatus Acidulodesulfobacterium</taxon>
    </lineage>
</organism>